<dbReference type="NCBIfam" id="TIGR02964">
    <property type="entry name" value="xanthine_xdhC"/>
    <property type="match status" value="1"/>
</dbReference>
<name>A0A430AMJ7_9ENTE</name>
<dbReference type="EMBL" id="NGKA01000022">
    <property type="protein sequence ID" value="RSU09352.1"/>
    <property type="molecule type" value="Genomic_DNA"/>
</dbReference>
<keyword evidence="4" id="KW-1185">Reference proteome</keyword>
<comment type="caution">
    <text evidence="3">The sequence shown here is derived from an EMBL/GenBank/DDBJ whole genome shotgun (WGS) entry which is preliminary data.</text>
</comment>
<evidence type="ECO:0000259" key="1">
    <source>
        <dbReference type="Pfam" id="PF02625"/>
    </source>
</evidence>
<protein>
    <submittedName>
        <fullName evidence="3">Xanthine dehydrogenase accessory protein XdhC</fullName>
    </submittedName>
</protein>
<proteinExistence type="predicted"/>
<dbReference type="Pfam" id="PF13478">
    <property type="entry name" value="XdhC_C"/>
    <property type="match status" value="1"/>
</dbReference>
<dbReference type="PANTHER" id="PTHR30388">
    <property type="entry name" value="ALDEHYDE OXIDOREDUCTASE MOLYBDENUM COFACTOR ASSEMBLY PROTEIN"/>
    <property type="match status" value="1"/>
</dbReference>
<feature type="domain" description="XdhC Rossmann" evidence="2">
    <location>
        <begin position="183"/>
        <end position="325"/>
    </location>
</feature>
<dbReference type="RefSeq" id="WP_126809898.1">
    <property type="nucleotide sequence ID" value="NZ_NGKA01000022.1"/>
</dbReference>
<dbReference type="Proteomes" id="UP000287605">
    <property type="component" value="Unassembled WGS sequence"/>
</dbReference>
<dbReference type="InterPro" id="IPR027051">
    <property type="entry name" value="XdhC_Rossmann_dom"/>
</dbReference>
<gene>
    <name evidence="3" type="ORF">CBF29_11650</name>
</gene>
<dbReference type="PANTHER" id="PTHR30388:SF6">
    <property type="entry name" value="XANTHINE DEHYDROGENASE SUBUNIT A-RELATED"/>
    <property type="match status" value="1"/>
</dbReference>
<dbReference type="InterPro" id="IPR003777">
    <property type="entry name" value="XdhC_CoxI"/>
</dbReference>
<dbReference type="Gene3D" id="3.40.50.720">
    <property type="entry name" value="NAD(P)-binding Rossmann-like Domain"/>
    <property type="match status" value="1"/>
</dbReference>
<dbReference type="Pfam" id="PF02625">
    <property type="entry name" value="XdhC_CoxI"/>
    <property type="match status" value="1"/>
</dbReference>
<organism evidence="3 4">
    <name type="scientific">Vagococcus elongatus</name>
    <dbReference type="NCBI Taxonomy" id="180344"/>
    <lineage>
        <taxon>Bacteria</taxon>
        <taxon>Bacillati</taxon>
        <taxon>Bacillota</taxon>
        <taxon>Bacilli</taxon>
        <taxon>Lactobacillales</taxon>
        <taxon>Enterococcaceae</taxon>
        <taxon>Vagococcus</taxon>
    </lineage>
</organism>
<evidence type="ECO:0000313" key="3">
    <source>
        <dbReference type="EMBL" id="RSU09352.1"/>
    </source>
</evidence>
<accession>A0A430AMJ7</accession>
<dbReference type="InterPro" id="IPR014308">
    <property type="entry name" value="Xanthine_DH_XdhC"/>
</dbReference>
<dbReference type="AlphaFoldDB" id="A0A430AMJ7"/>
<sequence length="335" mass="37318">MKENLSMILKRMSEKKDSILVTVVHNSGSAPRSAGSHMVIGEAGRCVGTIGGGMVEFKAINLAQELLKEKRSFLKDFILAPNEIEDLGMVCGGQVKVLFHYIDYQQENLKKIFQTAYSSLEKQQTSWLIVTLAGDLVEVGFYSKTTDFMGVTVAKSYLKPTSYFWEEGDSFNYVEKISDNSKVYIFGGGHVAQALVPVLAGLNFHTIVYDDRQEFVSEEVFPLADERILGPLDDIFSKITLTENDYAVVMTRGHKADFSLELQLLETPAYYIGVIGSRHKVALHKKQLAEKGKSPEEIERLTMPIGIAIRAETPEEIAISIAGQLIQQRALRRGT</sequence>
<evidence type="ECO:0000313" key="4">
    <source>
        <dbReference type="Proteomes" id="UP000287605"/>
    </source>
</evidence>
<feature type="domain" description="XdhC- CoxI" evidence="1">
    <location>
        <begin position="17"/>
        <end position="74"/>
    </location>
</feature>
<evidence type="ECO:0000259" key="2">
    <source>
        <dbReference type="Pfam" id="PF13478"/>
    </source>
</evidence>
<dbReference type="InterPro" id="IPR052698">
    <property type="entry name" value="MoCofactor_Util/Proc"/>
</dbReference>
<reference evidence="3 4" key="1">
    <citation type="submission" date="2017-05" db="EMBL/GenBank/DDBJ databases">
        <title>Vagococcus spp. assemblies.</title>
        <authorList>
            <person name="Gulvik C.A."/>
        </authorList>
    </citation>
    <scope>NUCLEOTIDE SEQUENCE [LARGE SCALE GENOMIC DNA]</scope>
    <source>
        <strain evidence="3 4">CCUG 51432</strain>
    </source>
</reference>
<dbReference type="OrthoDB" id="9773039at2"/>